<reference evidence="1" key="2">
    <citation type="submission" date="2014-06" db="EMBL/GenBank/DDBJ databases">
        <authorList>
            <person name="Aslett M."/>
        </authorList>
    </citation>
    <scope>NUCLEOTIDE SEQUENCE</scope>
</reference>
<reference evidence="1 2" key="1">
    <citation type="journal article" date="2013" name="Nature">
        <title>The genomes of four tapeworm species reveal adaptations to parasitism.</title>
        <authorList>
            <person name="Tsai I.J."/>
            <person name="Zarowiecki M."/>
            <person name="Holroyd N."/>
            <person name="Garciarrubio A."/>
            <person name="Sanchez-Flores A."/>
            <person name="Brooks K.L."/>
            <person name="Tracey A."/>
            <person name="Bobes R.J."/>
            <person name="Fragoso G."/>
            <person name="Sciutto E."/>
            <person name="Aslett M."/>
            <person name="Beasley H."/>
            <person name="Bennett H.M."/>
            <person name="Cai J."/>
            <person name="Camicia F."/>
            <person name="Clark R."/>
            <person name="Cucher M."/>
            <person name="De Silva N."/>
            <person name="Day T.A."/>
            <person name="Deplazes P."/>
            <person name="Estrada K."/>
            <person name="Fernandez C."/>
            <person name="Holland P.W."/>
            <person name="Hou J."/>
            <person name="Hu S."/>
            <person name="Huckvale T."/>
            <person name="Hung S.S."/>
            <person name="Kamenetzky L."/>
            <person name="Keane J.A."/>
            <person name="Kiss F."/>
            <person name="Koziol U."/>
            <person name="Lambert O."/>
            <person name="Liu K."/>
            <person name="Luo X."/>
            <person name="Luo Y."/>
            <person name="Macchiaroli N."/>
            <person name="Nichol S."/>
            <person name="Paps J."/>
            <person name="Parkinson J."/>
            <person name="Pouchkina-Stantcheva N."/>
            <person name="Riddiford N."/>
            <person name="Rosenzvit M."/>
            <person name="Salinas G."/>
            <person name="Wasmuth J.D."/>
            <person name="Zamanian M."/>
            <person name="Zheng Y."/>
            <person name="Cai X."/>
            <person name="Soberon X."/>
            <person name="Olson P.D."/>
            <person name="Laclette J.P."/>
            <person name="Brehm K."/>
            <person name="Berriman M."/>
            <person name="Garciarrubio A."/>
            <person name="Bobes R.J."/>
            <person name="Fragoso G."/>
            <person name="Sanchez-Flores A."/>
            <person name="Estrada K."/>
            <person name="Cevallos M.A."/>
            <person name="Morett E."/>
            <person name="Gonzalez V."/>
            <person name="Portillo T."/>
            <person name="Ochoa-Leyva A."/>
            <person name="Jose M.V."/>
            <person name="Sciutto E."/>
            <person name="Landa A."/>
            <person name="Jimenez L."/>
            <person name="Valdes V."/>
            <person name="Carrero J.C."/>
            <person name="Larralde C."/>
            <person name="Morales-Montor J."/>
            <person name="Limon-Lason J."/>
            <person name="Soberon X."/>
            <person name="Laclette J.P."/>
        </authorList>
    </citation>
    <scope>NUCLEOTIDE SEQUENCE [LARGE SCALE GENOMIC DNA]</scope>
</reference>
<evidence type="ECO:0000313" key="2">
    <source>
        <dbReference type="Proteomes" id="UP000492820"/>
    </source>
</evidence>
<evidence type="ECO:0000313" key="1">
    <source>
        <dbReference type="EMBL" id="CDS20727.1"/>
    </source>
</evidence>
<proteinExistence type="predicted"/>
<organism evidence="1">
    <name type="scientific">Echinococcus granulosus</name>
    <name type="common">Hydatid tapeworm</name>
    <dbReference type="NCBI Taxonomy" id="6210"/>
    <lineage>
        <taxon>Eukaryota</taxon>
        <taxon>Metazoa</taxon>
        <taxon>Spiralia</taxon>
        <taxon>Lophotrochozoa</taxon>
        <taxon>Platyhelminthes</taxon>
        <taxon>Cestoda</taxon>
        <taxon>Eucestoda</taxon>
        <taxon>Cyclophyllidea</taxon>
        <taxon>Taeniidae</taxon>
        <taxon>Echinococcus</taxon>
        <taxon>Echinococcus granulosus group</taxon>
    </lineage>
</organism>
<dbReference type="WBParaSite" id="EgrG_001143600">
    <property type="protein sequence ID" value="EgrG_001143600"/>
    <property type="gene ID" value="EgrG_001143600"/>
</dbReference>
<name>A0A068WLU2_ECHGR</name>
<sequence length="57" mass="6190">MPSTRHAHIHVMHFIGGEFGFGAAPSDEEVEREGDEDECSLHLYASDGEAALILPPI</sequence>
<gene>
    <name evidence="1" type="ORF">EgrG_001143600</name>
</gene>
<dbReference type="AlphaFoldDB" id="A0A068WLU2"/>
<evidence type="ECO:0000313" key="3">
    <source>
        <dbReference type="WBParaSite" id="EgrG_001143600"/>
    </source>
</evidence>
<protein>
    <submittedName>
        <fullName evidence="1 3">Uncharacterized protein</fullName>
    </submittedName>
</protein>
<accession>A0A068WLU2</accession>
<dbReference type="EMBL" id="LK028581">
    <property type="protein sequence ID" value="CDS20727.1"/>
    <property type="molecule type" value="Genomic_DNA"/>
</dbReference>
<reference evidence="3" key="3">
    <citation type="submission" date="2020-10" db="UniProtKB">
        <authorList>
            <consortium name="WormBaseParasite"/>
        </authorList>
    </citation>
    <scope>IDENTIFICATION</scope>
</reference>
<dbReference type="Proteomes" id="UP000492820">
    <property type="component" value="Unassembled WGS sequence"/>
</dbReference>